<organism evidence="7 8">
    <name type="scientific">Alteromonas sediminis</name>
    <dbReference type="NCBI Taxonomy" id="2259342"/>
    <lineage>
        <taxon>Bacteria</taxon>
        <taxon>Pseudomonadati</taxon>
        <taxon>Pseudomonadota</taxon>
        <taxon>Gammaproteobacteria</taxon>
        <taxon>Alteromonadales</taxon>
        <taxon>Alteromonadaceae</taxon>
        <taxon>Alteromonas/Salinimonas group</taxon>
        <taxon>Alteromonas</taxon>
    </lineage>
</organism>
<gene>
    <name evidence="7" type="ORF">DRW07_08430</name>
</gene>
<comment type="subcellular location">
    <subcellularLocation>
        <location evidence="1">Membrane</location>
        <topology evidence="1">Single-pass membrane protein</topology>
    </subcellularLocation>
</comment>
<keyword evidence="3" id="KW-1133">Transmembrane helix</keyword>
<dbReference type="InterPro" id="IPR037682">
    <property type="entry name" value="TonB_C"/>
</dbReference>
<dbReference type="Gene3D" id="1.25.40.10">
    <property type="entry name" value="Tetratricopeptide repeat domain"/>
    <property type="match status" value="1"/>
</dbReference>
<accession>A0A3N5Y2E7</accession>
<dbReference type="OrthoDB" id="1628901at2"/>
<keyword evidence="5" id="KW-0732">Signal</keyword>
<dbReference type="SUPFAM" id="SSF74653">
    <property type="entry name" value="TolA/TonB C-terminal domain"/>
    <property type="match status" value="1"/>
</dbReference>
<keyword evidence="4" id="KW-0472">Membrane</keyword>
<keyword evidence="8" id="KW-1185">Reference proteome</keyword>
<evidence type="ECO:0000256" key="2">
    <source>
        <dbReference type="ARBA" id="ARBA00022692"/>
    </source>
</evidence>
<dbReference type="NCBIfam" id="TIGR01352">
    <property type="entry name" value="tonB_Cterm"/>
    <property type="match status" value="1"/>
</dbReference>
<evidence type="ECO:0000256" key="4">
    <source>
        <dbReference type="ARBA" id="ARBA00023136"/>
    </source>
</evidence>
<evidence type="ECO:0000313" key="7">
    <source>
        <dbReference type="EMBL" id="RPJ67530.1"/>
    </source>
</evidence>
<feature type="domain" description="TonB C-terminal" evidence="6">
    <location>
        <begin position="274"/>
        <end position="368"/>
    </location>
</feature>
<name>A0A3N5Y2E7_9ALTE</name>
<dbReference type="GO" id="GO:0055085">
    <property type="term" value="P:transmembrane transport"/>
    <property type="evidence" value="ECO:0007669"/>
    <property type="project" value="InterPro"/>
</dbReference>
<keyword evidence="2" id="KW-0812">Transmembrane</keyword>
<dbReference type="SUPFAM" id="SSF48452">
    <property type="entry name" value="TPR-like"/>
    <property type="match status" value="1"/>
</dbReference>
<dbReference type="AlphaFoldDB" id="A0A3N5Y2E7"/>
<proteinExistence type="predicted"/>
<dbReference type="EMBL" id="RPOK01000002">
    <property type="protein sequence ID" value="RPJ67530.1"/>
    <property type="molecule type" value="Genomic_DNA"/>
</dbReference>
<evidence type="ECO:0000256" key="5">
    <source>
        <dbReference type="SAM" id="SignalP"/>
    </source>
</evidence>
<evidence type="ECO:0000256" key="3">
    <source>
        <dbReference type="ARBA" id="ARBA00022989"/>
    </source>
</evidence>
<feature type="signal peptide" evidence="5">
    <location>
        <begin position="1"/>
        <end position="18"/>
    </location>
</feature>
<dbReference type="Gene3D" id="3.30.1150.10">
    <property type="match status" value="1"/>
</dbReference>
<evidence type="ECO:0000259" key="6">
    <source>
        <dbReference type="PROSITE" id="PS52015"/>
    </source>
</evidence>
<dbReference type="GO" id="GO:0016020">
    <property type="term" value="C:membrane"/>
    <property type="evidence" value="ECO:0007669"/>
    <property type="project" value="UniProtKB-SubCell"/>
</dbReference>
<sequence>MKPLLSLYLVLFSAFALASNDFSSVYQRFQAAHTNGDHATASELAKQAYQLGIEKFGADSENALNLLYNLGNARLLNNQYEQALESYDALLTPFITLHGEQSQEVYELRLQRLKSMSKISISKGKPLERAYRNEGQTLFRLAEVLSEKEPEQAPELYFGVINILSSSIKLPLKRNRVIAYAETTESLLLDKFGESDNRTLKTQFYLGQLYSGKKARLAIDKFESLVGTLRGSLDYTHPYELAAHAQLVSLYEMEEQSEKATEHCMAIGRMTPWDDDIKPVPLYRVHPQYPKNTRMREGMVKMAFDISPTGFVENIQVLDSEGGKGFEDESIAALSEWRYAPKFEDGQAVTAKGQTVQLDFVLERRSVY</sequence>
<evidence type="ECO:0000256" key="1">
    <source>
        <dbReference type="ARBA" id="ARBA00004167"/>
    </source>
</evidence>
<comment type="caution">
    <text evidence="7">The sequence shown here is derived from an EMBL/GenBank/DDBJ whole genome shotgun (WGS) entry which is preliminary data.</text>
</comment>
<evidence type="ECO:0000313" key="8">
    <source>
        <dbReference type="Proteomes" id="UP000275281"/>
    </source>
</evidence>
<dbReference type="RefSeq" id="WP_124027430.1">
    <property type="nucleotide sequence ID" value="NZ_JBHRSN010000015.1"/>
</dbReference>
<dbReference type="Proteomes" id="UP000275281">
    <property type="component" value="Unassembled WGS sequence"/>
</dbReference>
<reference evidence="7 8" key="1">
    <citation type="submission" date="2018-11" db="EMBL/GenBank/DDBJ databases">
        <authorList>
            <person name="Ye M.-Q."/>
            <person name="Du Z.-J."/>
        </authorList>
    </citation>
    <scope>NUCLEOTIDE SEQUENCE [LARGE SCALE GENOMIC DNA]</scope>
    <source>
        <strain evidence="7 8">U0105</strain>
    </source>
</reference>
<dbReference type="Pfam" id="PF03544">
    <property type="entry name" value="TonB_C"/>
    <property type="match status" value="1"/>
</dbReference>
<dbReference type="InterPro" id="IPR011990">
    <property type="entry name" value="TPR-like_helical_dom_sf"/>
</dbReference>
<protein>
    <submittedName>
        <fullName evidence="7">TonB family protein</fullName>
    </submittedName>
</protein>
<feature type="chain" id="PRO_5018066546" evidence="5">
    <location>
        <begin position="19"/>
        <end position="368"/>
    </location>
</feature>
<dbReference type="PROSITE" id="PS52015">
    <property type="entry name" value="TONB_CTD"/>
    <property type="match status" value="1"/>
</dbReference>
<dbReference type="InterPro" id="IPR006260">
    <property type="entry name" value="TonB/TolA_C"/>
</dbReference>